<keyword evidence="4" id="KW-1185">Reference proteome</keyword>
<feature type="domain" description="Enoyl reductase (ER)" evidence="2">
    <location>
        <begin position="19"/>
        <end position="329"/>
    </location>
</feature>
<dbReference type="SUPFAM" id="SSF51735">
    <property type="entry name" value="NAD(P)-binding Rossmann-fold domains"/>
    <property type="match status" value="1"/>
</dbReference>
<accession>A0A8J3ZJR4</accession>
<dbReference type="FunFam" id="3.40.50.720:FF:000121">
    <property type="entry name" value="Prostaglandin reductase 2"/>
    <property type="match status" value="1"/>
</dbReference>
<name>A0A8J3ZJR4_9ACTN</name>
<dbReference type="CDD" id="cd05288">
    <property type="entry name" value="PGDH"/>
    <property type="match status" value="1"/>
</dbReference>
<evidence type="ECO:0000256" key="1">
    <source>
        <dbReference type="ARBA" id="ARBA00023002"/>
    </source>
</evidence>
<protein>
    <submittedName>
        <fullName evidence="3">NADP-dependent oxidoreductase</fullName>
    </submittedName>
</protein>
<reference evidence="3" key="1">
    <citation type="submission" date="2021-01" db="EMBL/GenBank/DDBJ databases">
        <title>Whole genome shotgun sequence of Virgisporangium aurantiacum NBRC 16421.</title>
        <authorList>
            <person name="Komaki H."/>
            <person name="Tamura T."/>
        </authorList>
    </citation>
    <scope>NUCLEOTIDE SEQUENCE</scope>
    <source>
        <strain evidence="3">NBRC 16421</strain>
    </source>
</reference>
<evidence type="ECO:0000313" key="3">
    <source>
        <dbReference type="EMBL" id="GIJ62796.1"/>
    </source>
</evidence>
<dbReference type="PANTHER" id="PTHR43205:SF7">
    <property type="entry name" value="PROSTAGLANDIN REDUCTASE 1"/>
    <property type="match status" value="1"/>
</dbReference>
<dbReference type="SMART" id="SM00829">
    <property type="entry name" value="PKS_ER"/>
    <property type="match status" value="1"/>
</dbReference>
<evidence type="ECO:0000259" key="2">
    <source>
        <dbReference type="SMART" id="SM00829"/>
    </source>
</evidence>
<dbReference type="Pfam" id="PF00107">
    <property type="entry name" value="ADH_zinc_N"/>
    <property type="match status" value="1"/>
</dbReference>
<dbReference type="InterPro" id="IPR011032">
    <property type="entry name" value="GroES-like_sf"/>
</dbReference>
<dbReference type="InterPro" id="IPR020843">
    <property type="entry name" value="ER"/>
</dbReference>
<organism evidence="3 4">
    <name type="scientific">Virgisporangium aurantiacum</name>
    <dbReference type="NCBI Taxonomy" id="175570"/>
    <lineage>
        <taxon>Bacteria</taxon>
        <taxon>Bacillati</taxon>
        <taxon>Actinomycetota</taxon>
        <taxon>Actinomycetes</taxon>
        <taxon>Micromonosporales</taxon>
        <taxon>Micromonosporaceae</taxon>
        <taxon>Virgisporangium</taxon>
    </lineage>
</organism>
<gene>
    <name evidence="3" type="ORF">Vau01_103120</name>
</gene>
<dbReference type="AlphaFoldDB" id="A0A8J3ZJR4"/>
<proteinExistence type="predicted"/>
<dbReference type="Gene3D" id="3.40.50.720">
    <property type="entry name" value="NAD(P)-binding Rossmann-like Domain"/>
    <property type="match status" value="1"/>
</dbReference>
<dbReference type="EMBL" id="BOPG01000083">
    <property type="protein sequence ID" value="GIJ62796.1"/>
    <property type="molecule type" value="Genomic_DNA"/>
</dbReference>
<dbReference type="RefSeq" id="WP_239152644.1">
    <property type="nucleotide sequence ID" value="NZ_BOPG01000083.1"/>
</dbReference>
<dbReference type="Pfam" id="PF16884">
    <property type="entry name" value="ADH_N_2"/>
    <property type="match status" value="1"/>
</dbReference>
<dbReference type="InterPro" id="IPR013149">
    <property type="entry name" value="ADH-like_C"/>
</dbReference>
<dbReference type="SUPFAM" id="SSF50129">
    <property type="entry name" value="GroES-like"/>
    <property type="match status" value="1"/>
</dbReference>
<evidence type="ECO:0000313" key="4">
    <source>
        <dbReference type="Proteomes" id="UP000612585"/>
    </source>
</evidence>
<dbReference type="PANTHER" id="PTHR43205">
    <property type="entry name" value="PROSTAGLANDIN REDUCTASE"/>
    <property type="match status" value="1"/>
</dbReference>
<comment type="caution">
    <text evidence="3">The sequence shown here is derived from an EMBL/GenBank/DDBJ whole genome shotgun (WGS) entry which is preliminary data.</text>
</comment>
<dbReference type="GO" id="GO:0016628">
    <property type="term" value="F:oxidoreductase activity, acting on the CH-CH group of donors, NAD or NADP as acceptor"/>
    <property type="evidence" value="ECO:0007669"/>
    <property type="project" value="InterPro"/>
</dbReference>
<dbReference type="Gene3D" id="3.90.180.10">
    <property type="entry name" value="Medium-chain alcohol dehydrogenases, catalytic domain"/>
    <property type="match status" value="1"/>
</dbReference>
<dbReference type="InterPro" id="IPR045010">
    <property type="entry name" value="MDR_fam"/>
</dbReference>
<dbReference type="InterPro" id="IPR041694">
    <property type="entry name" value="ADH_N_2"/>
</dbReference>
<dbReference type="Proteomes" id="UP000612585">
    <property type="component" value="Unassembled WGS sequence"/>
</dbReference>
<keyword evidence="1" id="KW-0560">Oxidoreductase</keyword>
<sequence length="334" mass="35375">MSRTLTAVRHVRRPAGEPRADDFTFVTEPVPDLLARQVLVENAYLSVDPYMRQFMDLGGWRLGAGLEGRTIGHVVESRDPALPAGVTVFHRHGWSTHAVLTAADLRRIDPPDGVPLSAYLGILGGTGLTAYVGLTRVARLRPGDDVFVSAAAGAVGGAVGQIARLLGAGRIVGSAGSAAKAGHATGRLGFDAAFDYRAGPVADLLADAAPDGIDVYFDNVGGDHLAAAIGALRDHGRVAWCGAVAQYNTRNSPPAAPYNLFDVVGKSLRIEGFLVRNHMDAREEFERFLVPHVGSGRVAVDETVLDGFENIVDAFLGVLRGDNTGKMLVRVPIR</sequence>
<dbReference type="InterPro" id="IPR036291">
    <property type="entry name" value="NAD(P)-bd_dom_sf"/>
</dbReference>